<dbReference type="InterPro" id="IPR027417">
    <property type="entry name" value="P-loop_NTPase"/>
</dbReference>
<dbReference type="InterPro" id="IPR050921">
    <property type="entry name" value="T4SS_GSP_E_ATPase"/>
</dbReference>
<dbReference type="Pfam" id="PF00437">
    <property type="entry name" value="T2SSE"/>
    <property type="match status" value="1"/>
</dbReference>
<dbReference type="STRING" id="857290.HMPREF9156_01147"/>
<sequence>MALLLGPLELIAAEPHVTDIAVTSDGRVWADNGDGMHERFVDSGLKSPQVMRDFAVRLCAQLGRRLDDSCPIADASTPDGVRIHAVIAPIVSQGAAISIRLPDLSRATLDDLCANGTCPRQWEGLLQGFVETRSTILISGGTGSGKTTLLKALLGYCGEGERIVTVEEIRELGSVPHKHCESLVVREPNIEGAGAVTLEDLVKATVRMRPDRIVLGECRGEEISDLLRAFNSGHRGGMVTIHADSIDRIPARFSALGLLAGIQPQATALMAQDAFDCIIHMSRVKGKRFISQIGYCCVDGRDNLEGRVMARWDGKGEPWYSSGWGPWASRRAGTGVGNIQCDTGCQLMDCTTVLPAVRRSIVGMEGI</sequence>
<dbReference type="PANTHER" id="PTHR30486">
    <property type="entry name" value="TWITCHING MOTILITY PROTEIN PILT"/>
    <property type="match status" value="1"/>
</dbReference>
<name>J0LLF4_9BIFI</name>
<feature type="domain" description="AAA+ ATPase" evidence="2">
    <location>
        <begin position="132"/>
        <end position="285"/>
    </location>
</feature>
<dbReference type="EMBL" id="AGZS01000006">
    <property type="protein sequence ID" value="EJD64652.1"/>
    <property type="molecule type" value="Genomic_DNA"/>
</dbReference>
<proteinExistence type="inferred from homology"/>
<dbReference type="CDD" id="cd01130">
    <property type="entry name" value="VirB11-like_ATPase"/>
    <property type="match status" value="1"/>
</dbReference>
<dbReference type="Gene3D" id="3.30.450.90">
    <property type="match status" value="1"/>
</dbReference>
<reference evidence="3 4" key="1">
    <citation type="submission" date="2012-01" db="EMBL/GenBank/DDBJ databases">
        <title>The Genome Sequence of Scardovia wiggsiae F0424.</title>
        <authorList>
            <consortium name="The Broad Institute Genome Sequencing Platform"/>
            <person name="Earl A."/>
            <person name="Ward D."/>
            <person name="Feldgarden M."/>
            <person name="Gevers D."/>
            <person name="Izard J."/>
            <person name="Ganesan A."/>
            <person name="Baranova O.V."/>
            <person name="Blanton J.M."/>
            <person name="Tanner A.C."/>
            <person name="Mathney J."/>
            <person name="Dewhirst F.E."/>
            <person name="Young S.K."/>
            <person name="Zeng Q."/>
            <person name="Gargeya S."/>
            <person name="Fitzgerald M."/>
            <person name="Haas B."/>
            <person name="Abouelleil A."/>
            <person name="Alvarado L."/>
            <person name="Arachchi H.M."/>
            <person name="Berlin A."/>
            <person name="Chapman S.B."/>
            <person name="Gearin G."/>
            <person name="Goldberg J."/>
            <person name="Griggs A."/>
            <person name="Gujja S."/>
            <person name="Hansen M."/>
            <person name="Heiman D."/>
            <person name="Howarth C."/>
            <person name="Larimer J."/>
            <person name="Lui A."/>
            <person name="MacDonald P.J.P."/>
            <person name="McCowen C."/>
            <person name="Montmayeur A."/>
            <person name="Murphy C."/>
            <person name="Neiman D."/>
            <person name="Pearson M."/>
            <person name="Priest M."/>
            <person name="Roberts A."/>
            <person name="Saif S."/>
            <person name="Shea T."/>
            <person name="Sisk P."/>
            <person name="Stolte C."/>
            <person name="Sykes S."/>
            <person name="Wortman J."/>
            <person name="Nusbaum C."/>
            <person name="Birren B."/>
        </authorList>
    </citation>
    <scope>NUCLEOTIDE SEQUENCE [LARGE SCALE GENOMIC DNA]</scope>
    <source>
        <strain evidence="3 4">F0424</strain>
    </source>
</reference>
<gene>
    <name evidence="3" type="ORF">HMPREF9156_01147</name>
</gene>
<evidence type="ECO:0000313" key="3">
    <source>
        <dbReference type="EMBL" id="EJD64652.1"/>
    </source>
</evidence>
<dbReference type="PANTHER" id="PTHR30486:SF6">
    <property type="entry name" value="TYPE IV PILUS RETRACTATION ATPASE PILT"/>
    <property type="match status" value="1"/>
</dbReference>
<organism evidence="3 4">
    <name type="scientific">Scardovia wiggsiae F0424</name>
    <dbReference type="NCBI Taxonomy" id="857290"/>
    <lineage>
        <taxon>Bacteria</taxon>
        <taxon>Bacillati</taxon>
        <taxon>Actinomycetota</taxon>
        <taxon>Actinomycetes</taxon>
        <taxon>Bifidobacteriales</taxon>
        <taxon>Bifidobacteriaceae</taxon>
        <taxon>Scardovia</taxon>
    </lineage>
</organism>
<dbReference type="OrthoDB" id="9810761at2"/>
<dbReference type="InterPro" id="IPR001482">
    <property type="entry name" value="T2SS/T4SS_dom"/>
</dbReference>
<dbReference type="RefSeq" id="WP_007148210.1">
    <property type="nucleotide sequence ID" value="NZ_AKCI01000001.1"/>
</dbReference>
<dbReference type="GO" id="GO:0016887">
    <property type="term" value="F:ATP hydrolysis activity"/>
    <property type="evidence" value="ECO:0007669"/>
    <property type="project" value="InterPro"/>
</dbReference>
<accession>J0LLF4</accession>
<comment type="similarity">
    <text evidence="1">Belongs to the GSP E family.</text>
</comment>
<dbReference type="AlphaFoldDB" id="J0LLF4"/>
<keyword evidence="4" id="KW-1185">Reference proteome</keyword>
<dbReference type="SMART" id="SM00382">
    <property type="entry name" value="AAA"/>
    <property type="match status" value="1"/>
</dbReference>
<dbReference type="InterPro" id="IPR003593">
    <property type="entry name" value="AAA+_ATPase"/>
</dbReference>
<dbReference type="Proteomes" id="UP000006415">
    <property type="component" value="Unassembled WGS sequence"/>
</dbReference>
<evidence type="ECO:0000256" key="1">
    <source>
        <dbReference type="ARBA" id="ARBA00006611"/>
    </source>
</evidence>
<dbReference type="eggNOG" id="COG4962">
    <property type="taxonomic scope" value="Bacteria"/>
</dbReference>
<dbReference type="SUPFAM" id="SSF52540">
    <property type="entry name" value="P-loop containing nucleoside triphosphate hydrolases"/>
    <property type="match status" value="1"/>
</dbReference>
<evidence type="ECO:0000259" key="2">
    <source>
        <dbReference type="SMART" id="SM00382"/>
    </source>
</evidence>
<evidence type="ECO:0000313" key="4">
    <source>
        <dbReference type="Proteomes" id="UP000006415"/>
    </source>
</evidence>
<comment type="caution">
    <text evidence="3">The sequence shown here is derived from an EMBL/GenBank/DDBJ whole genome shotgun (WGS) entry which is preliminary data.</text>
</comment>
<protein>
    <recommendedName>
        <fullName evidence="2">AAA+ ATPase domain-containing protein</fullName>
    </recommendedName>
</protein>
<dbReference type="HOGENOM" id="CLU_005379_8_3_11"/>
<dbReference type="Gene3D" id="3.40.50.300">
    <property type="entry name" value="P-loop containing nucleotide triphosphate hydrolases"/>
    <property type="match status" value="1"/>
</dbReference>